<dbReference type="InterPro" id="IPR012951">
    <property type="entry name" value="BBE"/>
</dbReference>
<evidence type="ECO:0000256" key="5">
    <source>
        <dbReference type="ARBA" id="ARBA00023002"/>
    </source>
</evidence>
<dbReference type="Gene3D" id="3.40.462.20">
    <property type="match status" value="1"/>
</dbReference>
<comment type="similarity">
    <text evidence="2">Belongs to the oxygen-dependent FAD-linked oxidoreductase family.</text>
</comment>
<feature type="domain" description="FAD-binding PCMH-type" evidence="6">
    <location>
        <begin position="37"/>
        <end position="207"/>
    </location>
</feature>
<sequence length="540" mass="60126">MSQSNQNFIDQFPKHIRIISMGDSLYHYARVISNTRFGHLPAMIAYCKAASDVQDCLAFCKAHTFPFRIRSGGHQHEGMSSGNGVLIIDLSEMDTIEYLDHDHAWISSGKQLGKVYSALEARGQIIPGGGCQSVNVGGLTQGGGWGPSIRKYGMTCDSVLEFEIVLADGTIAYPSATHLPDLFWALKGGGGGNFGVVTKFKFKLSSLGEVTTSFSLLWTERNEAIKALKIWTVLHADLTALDPALSTACGMMIADPKGANLPEGHLSAVHSRMGGLFYGSKDALLALLKKHFGDLIPEESGFVSLLEKKHHPSNKKNLASQKETFSLSRHQSVVSEFVNPTTPMYNPTVLHDRCGDRNLRVLPDAPASTCDRPHPHKVTSGFPKASTVQEHHALVEAIYEYLGRTCFYSDVSRYMSFHCLGGAVTHHPEQRAFAFPTKPYLLQIQCWWDDAGNAFTNEERNKTYVHWVVDFRKNLLPHIENAFINFVDKSLVPHPETPAGRLDLLEMYYGANFKKLREIKKNYDTDNLFDFEMSIPQDKK</sequence>
<dbReference type="Pfam" id="PF01565">
    <property type="entry name" value="FAD_binding_4"/>
    <property type="match status" value="1"/>
</dbReference>
<dbReference type="InterPro" id="IPR036318">
    <property type="entry name" value="FAD-bd_PCMH-like_sf"/>
</dbReference>
<dbReference type="InterPro" id="IPR016169">
    <property type="entry name" value="FAD-bd_PCMH_sub2"/>
</dbReference>
<protein>
    <submittedName>
        <fullName evidence="7">FAD-dependent oxidoreductase</fullName>
    </submittedName>
</protein>
<keyword evidence="4" id="KW-0274">FAD</keyword>
<name>A0ABV9HTE2_9FLAO</name>
<dbReference type="InterPro" id="IPR006094">
    <property type="entry name" value="Oxid_FAD_bind_N"/>
</dbReference>
<keyword evidence="5" id="KW-0560">Oxidoreductase</keyword>
<dbReference type="Gene3D" id="3.30.465.10">
    <property type="match status" value="1"/>
</dbReference>
<dbReference type="Proteomes" id="UP001596043">
    <property type="component" value="Unassembled WGS sequence"/>
</dbReference>
<reference evidence="8" key="1">
    <citation type="journal article" date="2019" name="Int. J. Syst. Evol. Microbiol.">
        <title>The Global Catalogue of Microorganisms (GCM) 10K type strain sequencing project: providing services to taxonomists for standard genome sequencing and annotation.</title>
        <authorList>
            <consortium name="The Broad Institute Genomics Platform"/>
            <consortium name="The Broad Institute Genome Sequencing Center for Infectious Disease"/>
            <person name="Wu L."/>
            <person name="Ma J."/>
        </authorList>
    </citation>
    <scope>NUCLEOTIDE SEQUENCE [LARGE SCALE GENOMIC DNA]</scope>
    <source>
        <strain evidence="8">YJ-61-S</strain>
    </source>
</reference>
<dbReference type="InterPro" id="IPR016166">
    <property type="entry name" value="FAD-bd_PCMH"/>
</dbReference>
<dbReference type="Pfam" id="PF08031">
    <property type="entry name" value="BBE"/>
    <property type="match status" value="1"/>
</dbReference>
<dbReference type="EMBL" id="JBHSFV010000002">
    <property type="protein sequence ID" value="MFC4633446.1"/>
    <property type="molecule type" value="Genomic_DNA"/>
</dbReference>
<comment type="cofactor">
    <cofactor evidence="1">
        <name>FAD</name>
        <dbReference type="ChEBI" id="CHEBI:57692"/>
    </cofactor>
</comment>
<dbReference type="InterPro" id="IPR050416">
    <property type="entry name" value="FAD-linked_Oxidoreductase"/>
</dbReference>
<evidence type="ECO:0000256" key="3">
    <source>
        <dbReference type="ARBA" id="ARBA00022630"/>
    </source>
</evidence>
<proteinExistence type="inferred from homology"/>
<evidence type="ECO:0000256" key="4">
    <source>
        <dbReference type="ARBA" id="ARBA00022827"/>
    </source>
</evidence>
<organism evidence="7 8">
    <name type="scientific">Dokdonia ponticola</name>
    <dbReference type="NCBI Taxonomy" id="2041041"/>
    <lineage>
        <taxon>Bacteria</taxon>
        <taxon>Pseudomonadati</taxon>
        <taxon>Bacteroidota</taxon>
        <taxon>Flavobacteriia</taxon>
        <taxon>Flavobacteriales</taxon>
        <taxon>Flavobacteriaceae</taxon>
        <taxon>Dokdonia</taxon>
    </lineage>
</organism>
<keyword evidence="3" id="KW-0285">Flavoprotein</keyword>
<keyword evidence="8" id="KW-1185">Reference proteome</keyword>
<dbReference type="RefSeq" id="WP_379977649.1">
    <property type="nucleotide sequence ID" value="NZ_JBHSFV010000002.1"/>
</dbReference>
<evidence type="ECO:0000313" key="8">
    <source>
        <dbReference type="Proteomes" id="UP001596043"/>
    </source>
</evidence>
<evidence type="ECO:0000256" key="1">
    <source>
        <dbReference type="ARBA" id="ARBA00001974"/>
    </source>
</evidence>
<dbReference type="SUPFAM" id="SSF56176">
    <property type="entry name" value="FAD-binding/transporter-associated domain-like"/>
    <property type="match status" value="1"/>
</dbReference>
<accession>A0ABV9HTE2</accession>
<gene>
    <name evidence="7" type="ORF">ACFO3O_05985</name>
</gene>
<evidence type="ECO:0000259" key="6">
    <source>
        <dbReference type="PROSITE" id="PS51387"/>
    </source>
</evidence>
<evidence type="ECO:0000256" key="2">
    <source>
        <dbReference type="ARBA" id="ARBA00005466"/>
    </source>
</evidence>
<evidence type="ECO:0000313" key="7">
    <source>
        <dbReference type="EMBL" id="MFC4633446.1"/>
    </source>
</evidence>
<dbReference type="PANTHER" id="PTHR42973:SF39">
    <property type="entry name" value="FAD-BINDING PCMH-TYPE DOMAIN-CONTAINING PROTEIN"/>
    <property type="match status" value="1"/>
</dbReference>
<dbReference type="PROSITE" id="PS51387">
    <property type="entry name" value="FAD_PCMH"/>
    <property type="match status" value="1"/>
</dbReference>
<dbReference type="PANTHER" id="PTHR42973">
    <property type="entry name" value="BINDING OXIDOREDUCTASE, PUTATIVE (AFU_ORTHOLOGUE AFUA_1G17690)-RELATED"/>
    <property type="match status" value="1"/>
</dbReference>
<comment type="caution">
    <text evidence="7">The sequence shown here is derived from an EMBL/GenBank/DDBJ whole genome shotgun (WGS) entry which is preliminary data.</text>
</comment>